<keyword evidence="2" id="KW-1185">Reference proteome</keyword>
<accession>A0ABU1XE29</accession>
<sequence>MGVRPVEPALRPRRCRGLLVLSYGDKSKRRQVNTWRRLCW</sequence>
<gene>
    <name evidence="1" type="ORF">J2W56_002003</name>
</gene>
<dbReference type="EMBL" id="JAVDWW010000003">
    <property type="protein sequence ID" value="MDR7168272.1"/>
    <property type="molecule type" value="Genomic_DNA"/>
</dbReference>
<protein>
    <submittedName>
        <fullName evidence="1">Uncharacterized protein</fullName>
    </submittedName>
</protein>
<evidence type="ECO:0000313" key="2">
    <source>
        <dbReference type="Proteomes" id="UP001251217"/>
    </source>
</evidence>
<name>A0ABU1XE29_9NOCA</name>
<organism evidence="1 2">
    <name type="scientific">Nocardia kruczakiae</name>
    <dbReference type="NCBI Taxonomy" id="261477"/>
    <lineage>
        <taxon>Bacteria</taxon>
        <taxon>Bacillati</taxon>
        <taxon>Actinomycetota</taxon>
        <taxon>Actinomycetes</taxon>
        <taxon>Mycobacteriales</taxon>
        <taxon>Nocardiaceae</taxon>
        <taxon>Nocardia</taxon>
    </lineage>
</organism>
<dbReference type="Proteomes" id="UP001251217">
    <property type="component" value="Unassembled WGS sequence"/>
</dbReference>
<comment type="caution">
    <text evidence="1">The sequence shown here is derived from an EMBL/GenBank/DDBJ whole genome shotgun (WGS) entry which is preliminary data.</text>
</comment>
<reference evidence="1 2" key="1">
    <citation type="submission" date="2023-07" db="EMBL/GenBank/DDBJ databases">
        <title>Sorghum-associated microbial communities from plants grown in Nebraska, USA.</title>
        <authorList>
            <person name="Schachtman D."/>
        </authorList>
    </citation>
    <scope>NUCLEOTIDE SEQUENCE [LARGE SCALE GENOMIC DNA]</scope>
    <source>
        <strain evidence="1 2">4272</strain>
    </source>
</reference>
<proteinExistence type="predicted"/>
<evidence type="ECO:0000313" key="1">
    <source>
        <dbReference type="EMBL" id="MDR7168272.1"/>
    </source>
</evidence>